<evidence type="ECO:0000259" key="1">
    <source>
        <dbReference type="PROSITE" id="PS51186"/>
    </source>
</evidence>
<reference evidence="2 3" key="1">
    <citation type="submission" date="2020-04" db="EMBL/GenBank/DDBJ databases">
        <title>Draft genome of Pyxidicoccus fallax type strain.</title>
        <authorList>
            <person name="Whitworth D.E."/>
        </authorList>
    </citation>
    <scope>NUCLEOTIDE SEQUENCE [LARGE SCALE GENOMIC DNA]</scope>
    <source>
        <strain evidence="2 3">DSM 14698</strain>
    </source>
</reference>
<dbReference type="InterPro" id="IPR016181">
    <property type="entry name" value="Acyl_CoA_acyltransferase"/>
</dbReference>
<dbReference type="Pfam" id="PF13302">
    <property type="entry name" value="Acetyltransf_3"/>
    <property type="match status" value="1"/>
</dbReference>
<accession>A0A848LCU1</accession>
<dbReference type="AlphaFoldDB" id="A0A848LCU1"/>
<gene>
    <name evidence="2" type="ORF">HG543_16765</name>
</gene>
<evidence type="ECO:0000313" key="2">
    <source>
        <dbReference type="EMBL" id="NMO16497.1"/>
    </source>
</evidence>
<proteinExistence type="predicted"/>
<dbReference type="SUPFAM" id="SSF55729">
    <property type="entry name" value="Acyl-CoA N-acyltransferases (Nat)"/>
    <property type="match status" value="1"/>
</dbReference>
<evidence type="ECO:0000313" key="3">
    <source>
        <dbReference type="Proteomes" id="UP000518300"/>
    </source>
</evidence>
<dbReference type="Proteomes" id="UP000518300">
    <property type="component" value="Unassembled WGS sequence"/>
</dbReference>
<dbReference type="InterPro" id="IPR000182">
    <property type="entry name" value="GNAT_dom"/>
</dbReference>
<keyword evidence="3" id="KW-1185">Reference proteome</keyword>
<dbReference type="GO" id="GO:0016747">
    <property type="term" value="F:acyltransferase activity, transferring groups other than amino-acyl groups"/>
    <property type="evidence" value="ECO:0007669"/>
    <property type="project" value="InterPro"/>
</dbReference>
<feature type="domain" description="N-acetyltransferase" evidence="1">
    <location>
        <begin position="18"/>
        <end position="154"/>
    </location>
</feature>
<comment type="caution">
    <text evidence="2">The sequence shown here is derived from an EMBL/GenBank/DDBJ whole genome shotgun (WGS) entry which is preliminary data.</text>
</comment>
<dbReference type="EMBL" id="JABBJJ010000069">
    <property type="protein sequence ID" value="NMO16497.1"/>
    <property type="molecule type" value="Genomic_DNA"/>
</dbReference>
<dbReference type="Gene3D" id="3.40.630.30">
    <property type="match status" value="1"/>
</dbReference>
<keyword evidence="2" id="KW-0808">Transferase</keyword>
<organism evidence="2 3">
    <name type="scientific">Pyxidicoccus fallax</name>
    <dbReference type="NCBI Taxonomy" id="394095"/>
    <lineage>
        <taxon>Bacteria</taxon>
        <taxon>Pseudomonadati</taxon>
        <taxon>Myxococcota</taxon>
        <taxon>Myxococcia</taxon>
        <taxon>Myxococcales</taxon>
        <taxon>Cystobacterineae</taxon>
        <taxon>Myxococcaceae</taxon>
        <taxon>Pyxidicoccus</taxon>
    </lineage>
</organism>
<dbReference type="RefSeq" id="WP_169345786.1">
    <property type="nucleotide sequence ID" value="NZ_JABBJJ010000069.1"/>
</dbReference>
<protein>
    <submittedName>
        <fullName evidence="2">GNAT family N-acetyltransferase</fullName>
    </submittedName>
</protein>
<name>A0A848LCU1_9BACT</name>
<sequence length="184" mass="20087">MRERQLIPIEVAGSAISSAVRLLLEDPDIAEVFGWLRPEPDARQWSGAEDTRLFAVAERGSGIIGLAALSDIRREERSARLSCAVAAPYRLSGAGHWAATEAIRRGVRLEDLRHVDAYVREGHDTARRVLESLGFRARQEGAPEGHLHLRLDLPNDSRGHFLMAPAAVPHRASYGRAASAALSA</sequence>
<dbReference type="PROSITE" id="PS51186">
    <property type="entry name" value="GNAT"/>
    <property type="match status" value="1"/>
</dbReference>